<evidence type="ECO:0000313" key="2">
    <source>
        <dbReference type="EMBL" id="GGJ40909.1"/>
    </source>
</evidence>
<sequence length="91" mass="10111">MRGDRTWRYEGVTHEYPCTDESDGPDVQENLDALVIEDHADGGCRSDRFERDARLLRGATTGRARWTRSPGPGTPGPRASKRATSWPHACA</sequence>
<feature type="region of interest" description="Disordered" evidence="1">
    <location>
        <begin position="59"/>
        <end position="91"/>
    </location>
</feature>
<reference evidence="2" key="2">
    <citation type="submission" date="2020-09" db="EMBL/GenBank/DDBJ databases">
        <authorList>
            <person name="Sun Q."/>
            <person name="Zhou Y."/>
        </authorList>
    </citation>
    <scope>NUCLEOTIDE SEQUENCE</scope>
    <source>
        <strain evidence="2">CGMCC 4.7272</strain>
    </source>
</reference>
<comment type="caution">
    <text evidence="2">The sequence shown here is derived from an EMBL/GenBank/DDBJ whole genome shotgun (WGS) entry which is preliminary data.</text>
</comment>
<evidence type="ECO:0000313" key="3">
    <source>
        <dbReference type="Proteomes" id="UP000625682"/>
    </source>
</evidence>
<reference evidence="2" key="1">
    <citation type="journal article" date="2014" name="Int. J. Syst. Evol. Microbiol.">
        <title>Complete genome sequence of Corynebacterium casei LMG S-19264T (=DSM 44701T), isolated from a smear-ripened cheese.</title>
        <authorList>
            <consortium name="US DOE Joint Genome Institute (JGI-PGF)"/>
            <person name="Walter F."/>
            <person name="Albersmeier A."/>
            <person name="Kalinowski J."/>
            <person name="Ruckert C."/>
        </authorList>
    </citation>
    <scope>NUCLEOTIDE SEQUENCE</scope>
    <source>
        <strain evidence="2">CGMCC 4.7272</strain>
    </source>
</reference>
<accession>A0A917L3E5</accession>
<organism evidence="2 3">
    <name type="scientific">Streptomyces lacrimifluminis</name>
    <dbReference type="NCBI Taxonomy" id="1500077"/>
    <lineage>
        <taxon>Bacteria</taxon>
        <taxon>Bacillati</taxon>
        <taxon>Actinomycetota</taxon>
        <taxon>Actinomycetes</taxon>
        <taxon>Kitasatosporales</taxon>
        <taxon>Streptomycetaceae</taxon>
        <taxon>Streptomyces</taxon>
    </lineage>
</organism>
<dbReference type="AlphaFoldDB" id="A0A917L3E5"/>
<gene>
    <name evidence="2" type="ORF">GCM10012282_42130</name>
</gene>
<name>A0A917L3E5_9ACTN</name>
<dbReference type="Proteomes" id="UP000625682">
    <property type="component" value="Unassembled WGS sequence"/>
</dbReference>
<feature type="compositionally biased region" description="Low complexity" evidence="1">
    <location>
        <begin position="59"/>
        <end position="71"/>
    </location>
</feature>
<dbReference type="EMBL" id="BMMU01000013">
    <property type="protein sequence ID" value="GGJ40909.1"/>
    <property type="molecule type" value="Genomic_DNA"/>
</dbReference>
<protein>
    <submittedName>
        <fullName evidence="2">Uncharacterized protein</fullName>
    </submittedName>
</protein>
<keyword evidence="3" id="KW-1185">Reference proteome</keyword>
<evidence type="ECO:0000256" key="1">
    <source>
        <dbReference type="SAM" id="MobiDB-lite"/>
    </source>
</evidence>
<proteinExistence type="predicted"/>